<accession>G5K1V5</accession>
<dbReference type="Proteomes" id="UP000003330">
    <property type="component" value="Unassembled WGS sequence"/>
</dbReference>
<keyword evidence="2" id="KW-1185">Reference proteome</keyword>
<sequence>MKGMFFLPFVWMSSSCPWVMSFGARAFLKNCNIKEMV</sequence>
<organism evidence="1 2">
    <name type="scientific">Streptococcus ictaluri 707-05</name>
    <dbReference type="NCBI Taxonomy" id="764299"/>
    <lineage>
        <taxon>Bacteria</taxon>
        <taxon>Bacillati</taxon>
        <taxon>Bacillota</taxon>
        <taxon>Bacilli</taxon>
        <taxon>Lactobacillales</taxon>
        <taxon>Streptococcaceae</taxon>
        <taxon>Streptococcus</taxon>
    </lineage>
</organism>
<dbReference type="AlphaFoldDB" id="G5K1V5"/>
<proteinExistence type="predicted"/>
<dbReference type="PROSITE" id="PS51257">
    <property type="entry name" value="PROKAR_LIPOPROTEIN"/>
    <property type="match status" value="1"/>
</dbReference>
<evidence type="ECO:0000313" key="1">
    <source>
        <dbReference type="EMBL" id="EHI70241.1"/>
    </source>
</evidence>
<keyword evidence="1" id="KW-0449">Lipoprotein</keyword>
<gene>
    <name evidence="1" type="ORF">STRIC_2363</name>
</gene>
<comment type="caution">
    <text evidence="1">The sequence shown here is derived from an EMBL/GenBank/DDBJ whole genome shotgun (WGS) entry which is preliminary data.</text>
</comment>
<dbReference type="STRING" id="764299.STRIC_2363"/>
<reference evidence="1 2" key="1">
    <citation type="journal article" date="2014" name="Int. J. Syst. Evol. Microbiol.">
        <title>Phylogenomics and the dynamic genome evolution of the genus Streptococcus.</title>
        <authorList>
            <consortium name="The Broad Institute Genome Sequencing Platform"/>
            <person name="Richards V.P."/>
            <person name="Palmer S.R."/>
            <person name="Pavinski Bitar P.D."/>
            <person name="Qin X."/>
            <person name="Weinstock G.M."/>
            <person name="Highlander S.K."/>
            <person name="Town C.D."/>
            <person name="Burne R.A."/>
            <person name="Stanhope M.J."/>
        </authorList>
    </citation>
    <scope>NUCLEOTIDE SEQUENCE [LARGE SCALE GENOMIC DNA]</scope>
    <source>
        <strain evidence="1 2">707-05</strain>
    </source>
</reference>
<evidence type="ECO:0000313" key="2">
    <source>
        <dbReference type="Proteomes" id="UP000003330"/>
    </source>
</evidence>
<dbReference type="EMBL" id="AEUX02000005">
    <property type="protein sequence ID" value="EHI70241.1"/>
    <property type="molecule type" value="Genomic_DNA"/>
</dbReference>
<name>G5K1V5_9STRE</name>
<protein>
    <submittedName>
        <fullName evidence="1">Lipoprotein</fullName>
    </submittedName>
</protein>